<accession>A0A812K265</accession>
<feature type="non-terminal residue" evidence="2">
    <location>
        <position position="189"/>
    </location>
</feature>
<sequence length="189" mass="20740">NAASHWEPDKIIAGLLKPKPAVKPAVKPAAEAQEQPQELEKAQSQPTEVENEDVQVQLDFDWDYQPAVMDEFHSEFPNETPQPAKCGNETPQSAAVKDAEKDMVSQKVTEFKSENSKYLRSLNRRSVAMADLEEIDKFSCVAFVLPLAAGIFLGSPGPISTAAVALGNLSPFSQLFCFMFGQLISIFPL</sequence>
<evidence type="ECO:0000313" key="3">
    <source>
        <dbReference type="Proteomes" id="UP000649617"/>
    </source>
</evidence>
<feature type="non-terminal residue" evidence="2">
    <location>
        <position position="1"/>
    </location>
</feature>
<evidence type="ECO:0000256" key="1">
    <source>
        <dbReference type="SAM" id="MobiDB-lite"/>
    </source>
</evidence>
<organism evidence="2 3">
    <name type="scientific">Symbiodinium pilosum</name>
    <name type="common">Dinoflagellate</name>
    <dbReference type="NCBI Taxonomy" id="2952"/>
    <lineage>
        <taxon>Eukaryota</taxon>
        <taxon>Sar</taxon>
        <taxon>Alveolata</taxon>
        <taxon>Dinophyceae</taxon>
        <taxon>Suessiales</taxon>
        <taxon>Symbiodiniaceae</taxon>
        <taxon>Symbiodinium</taxon>
    </lineage>
</organism>
<dbReference type="AlphaFoldDB" id="A0A812K265"/>
<feature type="compositionally biased region" description="Basic and acidic residues" evidence="1">
    <location>
        <begin position="1"/>
        <end position="10"/>
    </location>
</feature>
<evidence type="ECO:0000313" key="2">
    <source>
        <dbReference type="EMBL" id="CAE7218868.1"/>
    </source>
</evidence>
<comment type="caution">
    <text evidence="2">The sequence shown here is derived from an EMBL/GenBank/DDBJ whole genome shotgun (WGS) entry which is preliminary data.</text>
</comment>
<dbReference type="EMBL" id="CAJNIZ010003125">
    <property type="protein sequence ID" value="CAE7218868.1"/>
    <property type="molecule type" value="Genomic_DNA"/>
</dbReference>
<feature type="compositionally biased region" description="Low complexity" evidence="1">
    <location>
        <begin position="15"/>
        <end position="36"/>
    </location>
</feature>
<dbReference type="OrthoDB" id="427085at2759"/>
<feature type="region of interest" description="Disordered" evidence="1">
    <location>
        <begin position="1"/>
        <end position="52"/>
    </location>
</feature>
<dbReference type="Proteomes" id="UP000649617">
    <property type="component" value="Unassembled WGS sequence"/>
</dbReference>
<proteinExistence type="predicted"/>
<reference evidence="2" key="1">
    <citation type="submission" date="2021-02" db="EMBL/GenBank/DDBJ databases">
        <authorList>
            <person name="Dougan E. K."/>
            <person name="Rhodes N."/>
            <person name="Thang M."/>
            <person name="Chan C."/>
        </authorList>
    </citation>
    <scope>NUCLEOTIDE SEQUENCE</scope>
</reference>
<name>A0A812K265_SYMPI</name>
<keyword evidence="3" id="KW-1185">Reference proteome</keyword>
<protein>
    <submittedName>
        <fullName evidence="2">UPS4 protein</fullName>
    </submittedName>
</protein>
<gene>
    <name evidence="2" type="primary">UPS4</name>
    <name evidence="2" type="ORF">SPIL2461_LOCUS2784</name>
</gene>